<feature type="transmembrane region" description="Helical" evidence="8">
    <location>
        <begin position="673"/>
        <end position="690"/>
    </location>
</feature>
<dbReference type="PANTHER" id="PTHR14319:SF3">
    <property type="entry name" value="TRANSMEMBRANE PROTEIN-LIKE PROTEIN"/>
    <property type="match status" value="1"/>
</dbReference>
<dbReference type="Pfam" id="PF12036">
    <property type="entry name" value="DUF3522"/>
    <property type="match status" value="1"/>
</dbReference>
<dbReference type="AlphaFoldDB" id="A0A8B7Y5S0"/>
<keyword evidence="4 8" id="KW-0812">Transmembrane</keyword>
<keyword evidence="3" id="KW-1003">Cell membrane</keyword>
<keyword evidence="7" id="KW-0245">EGF-like domain</keyword>
<feature type="transmembrane region" description="Helical" evidence="8">
    <location>
        <begin position="721"/>
        <end position="740"/>
    </location>
</feature>
<evidence type="ECO:0000256" key="1">
    <source>
        <dbReference type="ARBA" id="ARBA00004651"/>
    </source>
</evidence>
<dbReference type="RefSeq" id="XP_022087176.1">
    <property type="nucleotide sequence ID" value="XM_022231484.1"/>
</dbReference>
<dbReference type="GeneID" id="110977399"/>
<dbReference type="PROSITE" id="PS00022">
    <property type="entry name" value="EGF_1"/>
    <property type="match status" value="1"/>
</dbReference>
<dbReference type="Proteomes" id="UP000694845">
    <property type="component" value="Unplaced"/>
</dbReference>
<proteinExistence type="inferred from homology"/>
<comment type="similarity">
    <text evidence="2">Belongs to the TMEM8 family.</text>
</comment>
<evidence type="ECO:0000256" key="5">
    <source>
        <dbReference type="ARBA" id="ARBA00022989"/>
    </source>
</evidence>
<keyword evidence="7" id="KW-1015">Disulfide bond</keyword>
<evidence type="ECO:0000259" key="9">
    <source>
        <dbReference type="PROSITE" id="PS50026"/>
    </source>
</evidence>
<reference evidence="11" key="1">
    <citation type="submission" date="2025-08" db="UniProtKB">
        <authorList>
            <consortium name="RefSeq"/>
        </authorList>
    </citation>
    <scope>IDENTIFICATION</scope>
</reference>
<gene>
    <name evidence="11" type="primary">LOC110977399</name>
</gene>
<feature type="transmembrane region" description="Helical" evidence="8">
    <location>
        <begin position="752"/>
        <end position="774"/>
    </location>
</feature>
<dbReference type="PROSITE" id="PS01186">
    <property type="entry name" value="EGF_2"/>
    <property type="match status" value="1"/>
</dbReference>
<organism evidence="10 11">
    <name type="scientific">Acanthaster planci</name>
    <name type="common">Crown-of-thorns starfish</name>
    <dbReference type="NCBI Taxonomy" id="133434"/>
    <lineage>
        <taxon>Eukaryota</taxon>
        <taxon>Metazoa</taxon>
        <taxon>Echinodermata</taxon>
        <taxon>Eleutherozoa</taxon>
        <taxon>Asterozoa</taxon>
        <taxon>Asteroidea</taxon>
        <taxon>Valvatacea</taxon>
        <taxon>Valvatida</taxon>
        <taxon>Acanthasteridae</taxon>
        <taxon>Acanthaster</taxon>
    </lineage>
</organism>
<keyword evidence="10" id="KW-1185">Reference proteome</keyword>
<dbReference type="InterPro" id="IPR021910">
    <property type="entry name" value="NGX6/PGAP6/MYMK"/>
</dbReference>
<keyword evidence="5 8" id="KW-1133">Transmembrane helix</keyword>
<evidence type="ECO:0000256" key="2">
    <source>
        <dbReference type="ARBA" id="ARBA00005542"/>
    </source>
</evidence>
<evidence type="ECO:0000256" key="7">
    <source>
        <dbReference type="PROSITE-ProRule" id="PRU00076"/>
    </source>
</evidence>
<name>A0A8B7Y5S0_ACAPL</name>
<evidence type="ECO:0000256" key="4">
    <source>
        <dbReference type="ARBA" id="ARBA00022692"/>
    </source>
</evidence>
<dbReference type="OrthoDB" id="69646at2759"/>
<dbReference type="GO" id="GO:0005886">
    <property type="term" value="C:plasma membrane"/>
    <property type="evidence" value="ECO:0007669"/>
    <property type="project" value="UniProtKB-SubCell"/>
</dbReference>
<evidence type="ECO:0000313" key="11">
    <source>
        <dbReference type="RefSeq" id="XP_022087176.1"/>
    </source>
</evidence>
<accession>A0A8B7Y5S0</accession>
<keyword evidence="6 8" id="KW-0472">Membrane</keyword>
<dbReference type="InterPro" id="IPR000742">
    <property type="entry name" value="EGF"/>
</dbReference>
<feature type="transmembrane region" description="Helical" evidence="8">
    <location>
        <begin position="21"/>
        <end position="41"/>
    </location>
</feature>
<comment type="caution">
    <text evidence="7">Lacks conserved residue(s) required for the propagation of feature annotation.</text>
</comment>
<dbReference type="KEGG" id="aplc:110977399"/>
<feature type="disulfide bond" evidence="7">
    <location>
        <begin position="563"/>
        <end position="573"/>
    </location>
</feature>
<dbReference type="PROSITE" id="PS50026">
    <property type="entry name" value="EGF_3"/>
    <property type="match status" value="1"/>
</dbReference>
<evidence type="ECO:0000256" key="6">
    <source>
        <dbReference type="ARBA" id="ARBA00023136"/>
    </source>
</evidence>
<evidence type="ECO:0000313" key="10">
    <source>
        <dbReference type="Proteomes" id="UP000694845"/>
    </source>
</evidence>
<evidence type="ECO:0000256" key="3">
    <source>
        <dbReference type="ARBA" id="ARBA00022475"/>
    </source>
</evidence>
<feature type="disulfide bond" evidence="7">
    <location>
        <begin position="588"/>
        <end position="597"/>
    </location>
</feature>
<sequence>MSRAHCRLAARSVYTRKQRRYTCELSILVTMSTQSLLSSLIRATILLPLFYVINGQPGYGEQLFGTFRLKAYGSFGDVTLFHVVMPPHCTTANWDISVLKDTLECPKTSVHLALQPGSLPVTNPYNTSFPPHINTQSQRNLNLFTMSSAQPVRITFWTPTAGDWYLVAFLPRGDNNKIEQQGLGGHTCRYFIQMGVAYWQAEDIKSLSTQTRTTVELATETNYTTAMYRFYVSPLTKYLTFSYQNCQVGSEFNQTEVSDPCPVALRVGPGALPSVRTPPVLCKSNTSCSVQFGEPLADTWYYVRLDLSSLDEPTSANLSLGVETQKCMEENIQVFPVSSEDMELRTLVLNSNASLIYSPVNPSDNGSAFLHPALEEKESEPESYPPASFTRGLYLSPLSPHPPPVLSNWCPPVLPLSSAQLGGASPFKKFIWNTPNATDGLPVSPDTPVVVKFELDLPQDIGGNLVIKADVANKKDLPGQAFVTLCLRQGGIPPLNGTNISCDPEDSLTFNSHSADAAFPWIVPFPAPGVWYLSLESWCKSGAGVVPCNDTAYVLLDIGLYGCIDNCGEYGSCHSAIDMGILYYYCKCSRGYQGWGCTDDSEAWSQAYFLTRVLLLTLSNLFFIFPFILALVRRHFVPAISFFCTLFFSSFYHSCDADSLCIMSYNTLQFCDFFSAFMSFFLTLIAMARLPVPLRHSLEILGAFGLALGTTYNRFSLWAAAVPVGVGMGVLLISWARRWYKRRRCYPTTKWRWLLFILPGTAIIITGLCLYAFLETSDNYQYVHSAWHVAMAIGVLFLLPPRERNDKQHYTHMSELVDINTLNSELVVQDDPGY</sequence>
<feature type="domain" description="EGF-like" evidence="9">
    <location>
        <begin position="559"/>
        <end position="598"/>
    </location>
</feature>
<comment type="subcellular location">
    <subcellularLocation>
        <location evidence="1">Cell membrane</location>
        <topology evidence="1">Multi-pass membrane protein</topology>
    </subcellularLocation>
</comment>
<evidence type="ECO:0000256" key="8">
    <source>
        <dbReference type="SAM" id="Phobius"/>
    </source>
</evidence>
<feature type="transmembrane region" description="Helical" evidence="8">
    <location>
        <begin position="607"/>
        <end position="629"/>
    </location>
</feature>
<dbReference type="PANTHER" id="PTHR14319">
    <property type="entry name" value="FIVE-SPAN TRANSMEMBRANE PROTEIN M83"/>
    <property type="match status" value="1"/>
</dbReference>
<feature type="transmembrane region" description="Helical" evidence="8">
    <location>
        <begin position="780"/>
        <end position="799"/>
    </location>
</feature>
<protein>
    <submittedName>
        <fullName evidence="11">Transmembrane protein 8A-like isoform X1</fullName>
    </submittedName>
</protein>